<evidence type="ECO:0000259" key="5">
    <source>
        <dbReference type="PROSITE" id="PS51118"/>
    </source>
</evidence>
<keyword evidence="1" id="KW-0805">Transcription regulation</keyword>
<feature type="region of interest" description="Disordered" evidence="4">
    <location>
        <begin position="163"/>
        <end position="183"/>
    </location>
</feature>
<dbReference type="EMBL" id="AALC02000068">
    <property type="protein sequence ID" value="EEQ05190.1"/>
    <property type="molecule type" value="Genomic_DNA"/>
</dbReference>
<dbReference type="Proteomes" id="UP000010319">
    <property type="component" value="Unassembled WGS sequence"/>
</dbReference>
<dbReference type="InterPro" id="IPR036388">
    <property type="entry name" value="WH-like_DNA-bd_sf"/>
</dbReference>
<comment type="caution">
    <text evidence="6">The sequence shown here is derived from an EMBL/GenBank/DDBJ whole genome shotgun (WGS) entry which is preliminary data.</text>
</comment>
<dbReference type="InterPro" id="IPR036390">
    <property type="entry name" value="WH_DNA-bd_sf"/>
</dbReference>
<dbReference type="Gene3D" id="1.10.10.10">
    <property type="entry name" value="Winged helix-like DNA-binding domain superfamily/Winged helix DNA-binding domain"/>
    <property type="match status" value="1"/>
</dbReference>
<reference evidence="6" key="1">
    <citation type="submission" date="2008-12" db="EMBL/GenBank/DDBJ databases">
        <title>Annotation of the Yersinia bercovieri ATCC 43970 genome.</title>
        <authorList>
            <person name="Read T.D."/>
            <person name="Akmal A."/>
            <person name="Bishop-Lilly K."/>
            <person name="Chen P.E."/>
            <person name="Cook C."/>
            <person name="Kiley M.P."/>
            <person name="Lentz S."/>
            <person name="Mateczun A."/>
            <person name="Nagarajan N."/>
            <person name="Nolan N."/>
            <person name="Osborne B.I."/>
            <person name="Pop M."/>
            <person name="Sozhamannan S."/>
            <person name="Stewart A.C."/>
            <person name="Sulakvelidze A."/>
            <person name="Thomason B."/>
            <person name="Willner K."/>
            <person name="Zwick M.E."/>
        </authorList>
    </citation>
    <scope>NUCLEOTIDE SEQUENCE [LARGE SCALE GENOMIC DNA]</scope>
    <source>
        <strain evidence="6">ATCC 43970</strain>
    </source>
</reference>
<evidence type="ECO:0000313" key="7">
    <source>
        <dbReference type="Proteomes" id="UP000010319"/>
    </source>
</evidence>
<dbReference type="InterPro" id="IPR002577">
    <property type="entry name" value="HTH_HxlR"/>
</dbReference>
<feature type="domain" description="HTH hxlR-type" evidence="5">
    <location>
        <begin position="14"/>
        <end position="111"/>
    </location>
</feature>
<dbReference type="PROSITE" id="PS51118">
    <property type="entry name" value="HTH_HXLR"/>
    <property type="match status" value="1"/>
</dbReference>
<dbReference type="PANTHER" id="PTHR33204">
    <property type="entry name" value="TRANSCRIPTIONAL REGULATOR, MARR FAMILY"/>
    <property type="match status" value="1"/>
</dbReference>
<gene>
    <name evidence="6" type="ORF">yberc0001_25180</name>
</gene>
<proteinExistence type="predicted"/>
<dbReference type="Pfam" id="PF01638">
    <property type="entry name" value="HxlR"/>
    <property type="match status" value="1"/>
</dbReference>
<protein>
    <submittedName>
        <fullName evidence="6">Transcriptional regulator, HxlR family</fullName>
    </submittedName>
</protein>
<keyword evidence="3" id="KW-0804">Transcription</keyword>
<evidence type="ECO:0000313" key="6">
    <source>
        <dbReference type="EMBL" id="EEQ05190.1"/>
    </source>
</evidence>
<dbReference type="PANTHER" id="PTHR33204:SF17">
    <property type="entry name" value="TRANSCRIPTIONAL REGULATORY PROTEIN"/>
    <property type="match status" value="1"/>
</dbReference>
<keyword evidence="7" id="KW-1185">Reference proteome</keyword>
<name>A0ABP2E062_YERBE</name>
<sequence length="183" mass="21074">MHGMQRTRFEDMPCPVARSLERVGEWWSILIIRDAFQGLTRFDEFQQSLQLSPTILTRRLKYLVESGIFEKRLYNPRPARYEYLLTERGTDLFPVIAALFHWGNQHFAPEGPAVLLVDRRTGTPVEPILLDRHSGQPIRAQDVTLAAGSVRSDIINQRLALMQGKQSDDARQPPHSIELQKEK</sequence>
<evidence type="ECO:0000256" key="3">
    <source>
        <dbReference type="ARBA" id="ARBA00023163"/>
    </source>
</evidence>
<evidence type="ECO:0000256" key="2">
    <source>
        <dbReference type="ARBA" id="ARBA00023125"/>
    </source>
</evidence>
<keyword evidence="2" id="KW-0238">DNA-binding</keyword>
<dbReference type="SUPFAM" id="SSF46785">
    <property type="entry name" value="Winged helix' DNA-binding domain"/>
    <property type="match status" value="1"/>
</dbReference>
<evidence type="ECO:0000256" key="4">
    <source>
        <dbReference type="SAM" id="MobiDB-lite"/>
    </source>
</evidence>
<organism evidence="6 7">
    <name type="scientific">Yersinia bercovieri ATCC 43970</name>
    <dbReference type="NCBI Taxonomy" id="349968"/>
    <lineage>
        <taxon>Bacteria</taxon>
        <taxon>Pseudomonadati</taxon>
        <taxon>Pseudomonadota</taxon>
        <taxon>Gammaproteobacteria</taxon>
        <taxon>Enterobacterales</taxon>
        <taxon>Yersiniaceae</taxon>
        <taxon>Yersinia</taxon>
    </lineage>
</organism>
<evidence type="ECO:0000256" key="1">
    <source>
        <dbReference type="ARBA" id="ARBA00023015"/>
    </source>
</evidence>
<accession>A0ABP2E062</accession>
<feature type="compositionally biased region" description="Basic and acidic residues" evidence="4">
    <location>
        <begin position="166"/>
        <end position="183"/>
    </location>
</feature>